<feature type="region of interest" description="Disordered" evidence="1">
    <location>
        <begin position="499"/>
        <end position="550"/>
    </location>
</feature>
<dbReference type="RefSeq" id="XP_005711278.1">
    <property type="nucleotide sequence ID" value="XM_005711221.1"/>
</dbReference>
<dbReference type="AlphaFoldDB" id="R7QSB5"/>
<feature type="compositionally biased region" description="Low complexity" evidence="1">
    <location>
        <begin position="89"/>
        <end position="113"/>
    </location>
</feature>
<feature type="region of interest" description="Disordered" evidence="1">
    <location>
        <begin position="273"/>
        <end position="296"/>
    </location>
</feature>
<dbReference type="Proteomes" id="UP000012073">
    <property type="component" value="Unassembled WGS sequence"/>
</dbReference>
<name>R7QSB5_CHOCR</name>
<accession>R7QSB5</accession>
<protein>
    <submittedName>
        <fullName evidence="2">Uncharacterized protein</fullName>
    </submittedName>
</protein>
<feature type="compositionally biased region" description="Polar residues" evidence="1">
    <location>
        <begin position="273"/>
        <end position="291"/>
    </location>
</feature>
<dbReference type="KEGG" id="ccp:CHC_T00007565001"/>
<sequence>MRASSSALDLAPSSGPLSADPASDDALLPPADLQDSARVSGERECQPIFDTRSTSERAPSRAPSLGRPSIIDDHSVVSGDSFPDIGEGSPSRSSESVPFESVPFESVPSESVPISTTQEEIGATSAAPEDPVEAVAEPGVTVGKMSPVRSALSLLLPGDDISETSTFEDCQPSQSEQDLTYLGFNAPSFATADDHAVMDSVMPHGLDPLVLPSQDDFSVAHCTPDISPLAGVFYGADSISSELNSSPDTLPRDDAGLADYPEYEVLKNQTNEDSIFGSEPNTPVLRTTSGWNEPFGDYDEMGDRLREERVPLGHVNFEDRNRDTVPEVLLHDWSGSIPVEPNVDIVDSAPNSRSSTTYSRLFSAHTKEADEYAKTANLISSQLTANLSKLFSESSQTDVGEGAVRDRHGRNSLLDLMPRPGEVIRHESGIPPSPVRTAEHDNSSVLSQVAWVSSEYEDHSRGARAARAELGRGGIFTSIAGTHAPDPRLDDFQTTVQRRVGDGGRRAAGAKRGRSFAETERAREDADGFAEESGGATGRRRRLSNLESSGREEGGLRAVVMGRLASGMHLAKKLVS</sequence>
<dbReference type="EMBL" id="HG002294">
    <property type="protein sequence ID" value="CDF40984.1"/>
    <property type="molecule type" value="Genomic_DNA"/>
</dbReference>
<gene>
    <name evidence="2" type="ORF">CHC_T00007565001</name>
</gene>
<feature type="compositionally biased region" description="Low complexity" evidence="1">
    <location>
        <begin position="1"/>
        <end position="36"/>
    </location>
</feature>
<feature type="compositionally biased region" description="Basic and acidic residues" evidence="1">
    <location>
        <begin position="515"/>
        <end position="526"/>
    </location>
</feature>
<reference evidence="3" key="1">
    <citation type="journal article" date="2013" name="Proc. Natl. Acad. Sci. U.S.A.">
        <title>Genome structure and metabolic features in the red seaweed Chondrus crispus shed light on evolution of the Archaeplastida.</title>
        <authorList>
            <person name="Collen J."/>
            <person name="Porcel B."/>
            <person name="Carre W."/>
            <person name="Ball S.G."/>
            <person name="Chaparro C."/>
            <person name="Tonon T."/>
            <person name="Barbeyron T."/>
            <person name="Michel G."/>
            <person name="Noel B."/>
            <person name="Valentin K."/>
            <person name="Elias M."/>
            <person name="Artiguenave F."/>
            <person name="Arun A."/>
            <person name="Aury J.M."/>
            <person name="Barbosa-Neto J.F."/>
            <person name="Bothwell J.H."/>
            <person name="Bouget F.Y."/>
            <person name="Brillet L."/>
            <person name="Cabello-Hurtado F."/>
            <person name="Capella-Gutierrez S."/>
            <person name="Charrier B."/>
            <person name="Cladiere L."/>
            <person name="Cock J.M."/>
            <person name="Coelho S.M."/>
            <person name="Colleoni C."/>
            <person name="Czjzek M."/>
            <person name="Da Silva C."/>
            <person name="Delage L."/>
            <person name="Denoeud F."/>
            <person name="Deschamps P."/>
            <person name="Dittami S.M."/>
            <person name="Gabaldon T."/>
            <person name="Gachon C.M."/>
            <person name="Groisillier A."/>
            <person name="Herve C."/>
            <person name="Jabbari K."/>
            <person name="Katinka M."/>
            <person name="Kloareg B."/>
            <person name="Kowalczyk N."/>
            <person name="Labadie K."/>
            <person name="Leblanc C."/>
            <person name="Lopez P.J."/>
            <person name="McLachlan D.H."/>
            <person name="Meslet-Cladiere L."/>
            <person name="Moustafa A."/>
            <person name="Nehr Z."/>
            <person name="Nyvall Collen P."/>
            <person name="Panaud O."/>
            <person name="Partensky F."/>
            <person name="Poulain J."/>
            <person name="Rensing S.A."/>
            <person name="Rousvoal S."/>
            <person name="Samson G."/>
            <person name="Symeonidi A."/>
            <person name="Weissenbach J."/>
            <person name="Zambounis A."/>
            <person name="Wincker P."/>
            <person name="Boyen C."/>
        </authorList>
    </citation>
    <scope>NUCLEOTIDE SEQUENCE [LARGE SCALE GENOMIC DNA]</scope>
    <source>
        <strain evidence="3">cv. Stackhouse</strain>
    </source>
</reference>
<keyword evidence="3" id="KW-1185">Reference proteome</keyword>
<feature type="region of interest" description="Disordered" evidence="1">
    <location>
        <begin position="1"/>
        <end position="131"/>
    </location>
</feature>
<evidence type="ECO:0000313" key="3">
    <source>
        <dbReference type="Proteomes" id="UP000012073"/>
    </source>
</evidence>
<evidence type="ECO:0000256" key="1">
    <source>
        <dbReference type="SAM" id="MobiDB-lite"/>
    </source>
</evidence>
<dbReference type="Gramene" id="CDF40984">
    <property type="protein sequence ID" value="CDF40984"/>
    <property type="gene ID" value="CHC_T00007565001"/>
</dbReference>
<proteinExistence type="predicted"/>
<dbReference type="GeneID" id="17319015"/>
<dbReference type="OrthoDB" id="10528465at2759"/>
<organism evidence="2 3">
    <name type="scientific">Chondrus crispus</name>
    <name type="common">Carrageen Irish moss</name>
    <name type="synonym">Polymorpha crispa</name>
    <dbReference type="NCBI Taxonomy" id="2769"/>
    <lineage>
        <taxon>Eukaryota</taxon>
        <taxon>Rhodophyta</taxon>
        <taxon>Florideophyceae</taxon>
        <taxon>Rhodymeniophycidae</taxon>
        <taxon>Gigartinales</taxon>
        <taxon>Gigartinaceae</taxon>
        <taxon>Chondrus</taxon>
    </lineage>
</organism>
<evidence type="ECO:0000313" key="2">
    <source>
        <dbReference type="EMBL" id="CDF40984.1"/>
    </source>
</evidence>